<evidence type="ECO:0000313" key="1">
    <source>
        <dbReference type="EMBL" id="WXB03090.1"/>
    </source>
</evidence>
<keyword evidence="2" id="KW-1185">Reference proteome</keyword>
<reference evidence="1" key="1">
    <citation type="submission" date="2021-12" db="EMBL/GenBank/DDBJ databases">
        <title>Discovery of the Pendulisporaceae a myxobacterial family with distinct sporulation behavior and unique specialized metabolism.</title>
        <authorList>
            <person name="Garcia R."/>
            <person name="Popoff A."/>
            <person name="Bader C.D."/>
            <person name="Loehr J."/>
            <person name="Walesch S."/>
            <person name="Walt C."/>
            <person name="Boldt J."/>
            <person name="Bunk B."/>
            <person name="Haeckl F.J.F.P.J."/>
            <person name="Gunesch A.P."/>
            <person name="Birkelbach J."/>
            <person name="Nuebel U."/>
            <person name="Pietschmann T."/>
            <person name="Bach T."/>
            <person name="Mueller R."/>
        </authorList>
    </citation>
    <scope>NUCLEOTIDE SEQUENCE</scope>
    <source>
        <strain evidence="1">MSr11367</strain>
    </source>
</reference>
<protein>
    <recommendedName>
        <fullName evidence="3">Outer membrane protein beta-barrel domain-containing protein</fullName>
    </recommendedName>
</protein>
<dbReference type="RefSeq" id="WP_394832717.1">
    <property type="nucleotide sequence ID" value="NZ_CP089929.1"/>
</dbReference>
<name>A0ABZ2L1I3_9BACT</name>
<gene>
    <name evidence="1" type="ORF">LVJ94_40060</name>
</gene>
<dbReference type="EMBL" id="CP089983">
    <property type="protein sequence ID" value="WXB03090.1"/>
    <property type="molecule type" value="Genomic_DNA"/>
</dbReference>
<accession>A0ABZ2L1I3</accession>
<evidence type="ECO:0008006" key="3">
    <source>
        <dbReference type="Google" id="ProtNLM"/>
    </source>
</evidence>
<evidence type="ECO:0000313" key="2">
    <source>
        <dbReference type="Proteomes" id="UP001374803"/>
    </source>
</evidence>
<dbReference type="Proteomes" id="UP001374803">
    <property type="component" value="Chromosome"/>
</dbReference>
<organism evidence="1 2">
    <name type="scientific">Pendulispora rubella</name>
    <dbReference type="NCBI Taxonomy" id="2741070"/>
    <lineage>
        <taxon>Bacteria</taxon>
        <taxon>Pseudomonadati</taxon>
        <taxon>Myxococcota</taxon>
        <taxon>Myxococcia</taxon>
        <taxon>Myxococcales</taxon>
        <taxon>Sorangiineae</taxon>
        <taxon>Pendulisporaceae</taxon>
        <taxon>Pendulispora</taxon>
    </lineage>
</organism>
<proteinExistence type="predicted"/>
<sequence length="216" mass="23360">MTIVHGWSLMAHAEEAPAPEKEWRPLRYAALEFNAVAPAAGRIGGQLVLGVVGRLSVVAGLTHLSLKDGQKLGEYDHVVTGNPSLQGWVFELGPRLYLSKPPELDATVPRKGRFDWWLGVSHIVQVLQQGGIMSRDPKPYNSYGPSQDIQRQGVAFDLGFQATTAAGFYLSMGVGLQGMLIGDTELHTTGTLGILSDSGDRRALSPRFLFAFGFGL</sequence>